<evidence type="ECO:0000313" key="3">
    <source>
        <dbReference type="Proteomes" id="UP000266744"/>
    </source>
</evidence>
<dbReference type="SUPFAM" id="SSF103370">
    <property type="entry name" value="NinB"/>
    <property type="match status" value="1"/>
</dbReference>
<evidence type="ECO:0000313" key="1">
    <source>
        <dbReference type="EMBL" id="ANI29463.1"/>
    </source>
</evidence>
<reference evidence="2" key="2">
    <citation type="journal article" date="2024" name="Int. J. Syst. Evol. Microbiol.">
        <title>Lacrimispora brassicae sp. nov. isolated from fermented cabbage, and proposal of Clostridium indicum Gundawar et al. 2019 and Clostridium methoxybenzovorans Mechichi et al. 1999 as heterotypic synonyms of Lacrimispora amygdalina (Parshina et al. 2003) Haas and Blanchard 2020 and Lacrimispora indolis (McClung and McCoy 1957) Haas and Blanchard 2020, respectively.</title>
        <authorList>
            <person name="Kobayashi H."/>
            <person name="Tanizawa Y."/>
            <person name="Sakamoto M."/>
            <person name="Ohkuma M."/>
            <person name="Tohno M."/>
        </authorList>
    </citation>
    <scope>NUCLEOTIDE SEQUENCE</scope>
    <source>
        <strain evidence="2">MH96</strain>
    </source>
</reference>
<gene>
    <name evidence="1" type="ORF">PL78_06360</name>
    <name evidence="2" type="ORF">PL78_19230</name>
</gene>
<dbReference type="Pfam" id="PF05772">
    <property type="entry name" value="NinB"/>
    <property type="match status" value="1"/>
</dbReference>
<accession>A0ABN4Q3W1</accession>
<sequence>MTKHTYLLRNTQVRDNAIAAIRSVPLDEKKPIEVLIQEKKRSNDQNRKMWPLLHDLSKQVLWFGEKYDEADWKDLITAMVAKAKNQDQRTAPGIGGGVVMFGQRTSKMRVSEMVEVIEAIYWFGTEQGVIFSDASKLEIEWANRWGNTPCDKGKAA</sequence>
<dbReference type="EMBL" id="CP010029">
    <property type="protein sequence ID" value="ANI29463.1"/>
    <property type="molecule type" value="Genomic_DNA"/>
</dbReference>
<organism evidence="2 3">
    <name type="scientific">Yersinia entomophaga</name>
    <dbReference type="NCBI Taxonomy" id="935293"/>
    <lineage>
        <taxon>Bacteria</taxon>
        <taxon>Pseudomonadati</taxon>
        <taxon>Pseudomonadota</taxon>
        <taxon>Gammaproteobacteria</taxon>
        <taxon>Enterobacterales</taxon>
        <taxon>Yersiniaceae</taxon>
        <taxon>Yersinia</taxon>
    </lineage>
</organism>
<reference evidence="3" key="1">
    <citation type="journal article" date="2016" name="Toxins">
        <title>The Draft Genome Sequence of the Yersinia entomophaga Entomopathogenic Type Strain MH96T.</title>
        <authorList>
            <person name="Hurst M.R."/>
            <person name="Beattie A."/>
            <person name="Altermann E."/>
            <person name="Moraga R.M."/>
            <person name="Harper L.A."/>
            <person name="Calder J."/>
            <person name="Laugraud A."/>
        </authorList>
    </citation>
    <scope>NUCLEOTIDE SEQUENCE [LARGE SCALE GENOMIC DNA]</scope>
    <source>
        <strain evidence="3">MH96</strain>
    </source>
</reference>
<dbReference type="RefSeq" id="WP_064514095.1">
    <property type="nucleotide sequence ID" value="NZ_CP010029.1"/>
</dbReference>
<dbReference type="EMBL" id="CP010029">
    <property type="protein sequence ID" value="ANI31947.1"/>
    <property type="molecule type" value="Genomic_DNA"/>
</dbReference>
<dbReference type="InterPro" id="IPR008711">
    <property type="entry name" value="Recombinase_NinB"/>
</dbReference>
<dbReference type="Proteomes" id="UP000266744">
    <property type="component" value="Chromosome"/>
</dbReference>
<evidence type="ECO:0000313" key="2">
    <source>
        <dbReference type="EMBL" id="ANI31947.1"/>
    </source>
</evidence>
<keyword evidence="3" id="KW-1185">Reference proteome</keyword>
<name>A0ABN4Q3W1_YERET</name>
<proteinExistence type="predicted"/>
<dbReference type="InterPro" id="IPR036619">
    <property type="entry name" value="NinB_sf"/>
</dbReference>
<protein>
    <submittedName>
        <fullName evidence="2">NinB protein</fullName>
    </submittedName>
</protein>
<dbReference type="Gene3D" id="1.10.3790.10">
    <property type="entry name" value="NinB"/>
    <property type="match status" value="1"/>
</dbReference>